<feature type="domain" description="Histone deacetylase" evidence="5">
    <location>
        <begin position="25"/>
        <end position="324"/>
    </location>
</feature>
<dbReference type="CDD" id="cd09994">
    <property type="entry name" value="HDAC_AcuC_like"/>
    <property type="match status" value="1"/>
</dbReference>
<name>A0A2N6PJ21_9MICO</name>
<dbReference type="RefSeq" id="WP_102161357.1">
    <property type="nucleotide sequence ID" value="NZ_PNFZ01000002.1"/>
</dbReference>
<evidence type="ECO:0000256" key="2">
    <source>
        <dbReference type="ARBA" id="ARBA00005947"/>
    </source>
</evidence>
<dbReference type="GO" id="GO:0040029">
    <property type="term" value="P:epigenetic regulation of gene expression"/>
    <property type="evidence" value="ECO:0007669"/>
    <property type="project" value="TreeGrafter"/>
</dbReference>
<dbReference type="PRINTS" id="PR01270">
    <property type="entry name" value="HDASUPER"/>
</dbReference>
<dbReference type="InterPro" id="IPR037138">
    <property type="entry name" value="His_deacetylse_dom_sf"/>
</dbReference>
<comment type="pathway">
    <text evidence="1">Ketone degradation; acetoin degradation.</text>
</comment>
<dbReference type="Gene3D" id="3.40.800.20">
    <property type="entry name" value="Histone deacetylase domain"/>
    <property type="match status" value="1"/>
</dbReference>
<dbReference type="EMBL" id="PNFZ01000002">
    <property type="protein sequence ID" value="PMB98674.1"/>
    <property type="molecule type" value="Genomic_DNA"/>
</dbReference>
<dbReference type="UniPathway" id="UPA00040"/>
<comment type="similarity">
    <text evidence="2">Belongs to the histone deacetylase family.</text>
</comment>
<dbReference type="Proteomes" id="UP000235703">
    <property type="component" value="Unassembled WGS sequence"/>
</dbReference>
<accession>A0A2N6PJ21</accession>
<dbReference type="SUPFAM" id="SSF52768">
    <property type="entry name" value="Arginase/deacetylase"/>
    <property type="match status" value="1"/>
</dbReference>
<dbReference type="GO" id="GO:0004407">
    <property type="term" value="F:histone deacetylase activity"/>
    <property type="evidence" value="ECO:0007669"/>
    <property type="project" value="TreeGrafter"/>
</dbReference>
<reference evidence="6 7" key="1">
    <citation type="submission" date="2017-09" db="EMBL/GenBank/DDBJ databases">
        <title>Bacterial strain isolated from the female urinary microbiota.</title>
        <authorList>
            <person name="Thomas-White K."/>
            <person name="Kumar N."/>
            <person name="Forster S."/>
            <person name="Putonti C."/>
            <person name="Lawley T."/>
            <person name="Wolfe A.J."/>
        </authorList>
    </citation>
    <scope>NUCLEOTIDE SEQUENCE [LARGE SCALE GENOMIC DNA]</scope>
    <source>
        <strain evidence="6 7">UMB0680</strain>
    </source>
</reference>
<comment type="caution">
    <text evidence="6">The sequence shown here is derived from an EMBL/GenBank/DDBJ whole genome shotgun (WGS) entry which is preliminary data.</text>
</comment>
<evidence type="ECO:0000259" key="5">
    <source>
        <dbReference type="Pfam" id="PF00850"/>
    </source>
</evidence>
<dbReference type="AlphaFoldDB" id="A0A2N6PJ21"/>
<gene>
    <name evidence="6" type="ORF">CJ198_04975</name>
</gene>
<keyword evidence="4" id="KW-0006">Acetoin catabolism</keyword>
<organism evidence="6 7">
    <name type="scientific">Brevibacterium luteolum</name>
    <dbReference type="NCBI Taxonomy" id="199591"/>
    <lineage>
        <taxon>Bacteria</taxon>
        <taxon>Bacillati</taxon>
        <taxon>Actinomycetota</taxon>
        <taxon>Actinomycetes</taxon>
        <taxon>Micrococcales</taxon>
        <taxon>Brevibacteriaceae</taxon>
        <taxon>Brevibacterium</taxon>
    </lineage>
</organism>
<evidence type="ECO:0000313" key="7">
    <source>
        <dbReference type="Proteomes" id="UP000235703"/>
    </source>
</evidence>
<sequence length="400" mass="44108">MAKRETEVFVIWDESFTQYNFGPTHPMNPLRLDLTAKLATEFGLFDHPRIHISGVGGVDEDALAALHTQDFIDAVKRAETTTDIAPDVAQTFGVGTDDVPRFDRIHEASGRIFQGSLEAARAITSGRYDRAVNFCGGMHHAMPGRAAGFCIYNDLAAAIQHFLDHGYERVCYIDLDAHHGDGTERFYWDDPRVMTISVHENGRFLFPGTGFANDIGGLDAAASAVNIALPPRTDDHDWLRALDAVVPAVIREFDPQVIVSQHGCDGHSADPLTHLRLSVDAMRVATQWVRDLADDYANGKWLATGGGGYALVEVVPRAWTNLVAIAAGADIDPATALPERWRTYVEDVTRITAPHMMTDGHDGTFDPWANGYDPESDLDRTVMSTRKNIFPFYGLDAHFD</sequence>
<dbReference type="PANTHER" id="PTHR10625:SF10">
    <property type="entry name" value="HISTONE DEACETYLASE HDAC1"/>
    <property type="match status" value="1"/>
</dbReference>
<evidence type="ECO:0000313" key="6">
    <source>
        <dbReference type="EMBL" id="PMB98674.1"/>
    </source>
</evidence>
<dbReference type="OrthoDB" id="9808367at2"/>
<dbReference type="InterPro" id="IPR003085">
    <property type="entry name" value="AcuC"/>
</dbReference>
<dbReference type="InterPro" id="IPR023696">
    <property type="entry name" value="Ureohydrolase_dom_sf"/>
</dbReference>
<evidence type="ECO:0000256" key="3">
    <source>
        <dbReference type="ARBA" id="ARBA00020218"/>
    </source>
</evidence>
<dbReference type="Pfam" id="PF00850">
    <property type="entry name" value="Hist_deacetyl"/>
    <property type="match status" value="1"/>
</dbReference>
<protein>
    <recommendedName>
        <fullName evidence="3">Acetoin utilization protein AcuC</fullName>
    </recommendedName>
</protein>
<evidence type="ECO:0000256" key="4">
    <source>
        <dbReference type="ARBA" id="ARBA00022627"/>
    </source>
</evidence>
<proteinExistence type="inferred from homology"/>
<dbReference type="InterPro" id="IPR023801">
    <property type="entry name" value="His_deacetylse_dom"/>
</dbReference>
<dbReference type="GO" id="GO:0045150">
    <property type="term" value="P:acetoin catabolic process"/>
    <property type="evidence" value="ECO:0007669"/>
    <property type="project" value="UniProtKB-UniPathway"/>
</dbReference>
<evidence type="ECO:0000256" key="1">
    <source>
        <dbReference type="ARBA" id="ARBA00005101"/>
    </source>
</evidence>
<dbReference type="PANTHER" id="PTHR10625">
    <property type="entry name" value="HISTONE DEACETYLASE HDAC1-RELATED"/>
    <property type="match status" value="1"/>
</dbReference>
<dbReference type="InterPro" id="IPR000286">
    <property type="entry name" value="HDACs"/>
</dbReference>
<dbReference type="PRINTS" id="PR01272">
    <property type="entry name" value="ACUCPROTEIN"/>
</dbReference>
<keyword evidence="7" id="KW-1185">Reference proteome</keyword>